<keyword evidence="1" id="KW-1133">Transmembrane helix</keyword>
<dbReference type="EMBL" id="UHFM01000004">
    <property type="protein sequence ID" value="SUN57693.1"/>
    <property type="molecule type" value="Genomic_DNA"/>
</dbReference>
<evidence type="ECO:0000313" key="2">
    <source>
        <dbReference type="EMBL" id="SUN57693.1"/>
    </source>
</evidence>
<accession>A0A380K032</accession>
<dbReference type="Proteomes" id="UP000254510">
    <property type="component" value="Unassembled WGS sequence"/>
</dbReference>
<proteinExistence type="predicted"/>
<dbReference type="AlphaFoldDB" id="A0A380K032"/>
<keyword evidence="1" id="KW-0812">Transmembrane</keyword>
<name>A0A380K032_9STRE</name>
<evidence type="ECO:0000256" key="1">
    <source>
        <dbReference type="SAM" id="Phobius"/>
    </source>
</evidence>
<gene>
    <name evidence="2" type="ORF">NCTC13767_00111</name>
</gene>
<feature type="transmembrane region" description="Helical" evidence="1">
    <location>
        <begin position="58"/>
        <end position="79"/>
    </location>
</feature>
<reference evidence="2 3" key="1">
    <citation type="submission" date="2018-06" db="EMBL/GenBank/DDBJ databases">
        <authorList>
            <consortium name="Pathogen Informatics"/>
            <person name="Doyle S."/>
        </authorList>
    </citation>
    <scope>NUCLEOTIDE SEQUENCE [LARGE SCALE GENOMIC DNA]</scope>
    <source>
        <strain evidence="2 3">NCTC13767</strain>
    </source>
</reference>
<protein>
    <submittedName>
        <fullName evidence="2">ABC-type multidrug transportsystem, permease component</fullName>
    </submittedName>
</protein>
<keyword evidence="1" id="KW-0472">Membrane</keyword>
<feature type="transmembrane region" description="Helical" evidence="1">
    <location>
        <begin position="20"/>
        <end position="38"/>
    </location>
</feature>
<organism evidence="2 3">
    <name type="scientific">Streptococcus gallolyticus</name>
    <dbReference type="NCBI Taxonomy" id="315405"/>
    <lineage>
        <taxon>Bacteria</taxon>
        <taxon>Bacillati</taxon>
        <taxon>Bacillota</taxon>
        <taxon>Bacilli</taxon>
        <taxon>Lactobacillales</taxon>
        <taxon>Streptococcaceae</taxon>
        <taxon>Streptococcus</taxon>
    </lineage>
</organism>
<evidence type="ECO:0000313" key="3">
    <source>
        <dbReference type="Proteomes" id="UP000254510"/>
    </source>
</evidence>
<sequence>MWAMTKRNLKLYFSNKASVFFSLLGALIAFILYVIFLQKNMQDSFAGTPNLEELLDNWVLGGTLAVTSITTTWTGGYAIGSG</sequence>